<proteinExistence type="predicted"/>
<protein>
    <submittedName>
        <fullName evidence="2">Uncharacterized protein</fullName>
    </submittedName>
</protein>
<evidence type="ECO:0000256" key="1">
    <source>
        <dbReference type="SAM" id="MobiDB-lite"/>
    </source>
</evidence>
<feature type="compositionally biased region" description="Basic residues" evidence="1">
    <location>
        <begin position="33"/>
        <end position="42"/>
    </location>
</feature>
<feature type="compositionally biased region" description="Basic and acidic residues" evidence="1">
    <location>
        <begin position="43"/>
        <end position="54"/>
    </location>
</feature>
<feature type="region of interest" description="Disordered" evidence="1">
    <location>
        <begin position="15"/>
        <end position="54"/>
    </location>
</feature>
<name>A0A2T7BBI3_9BACT</name>
<dbReference type="Proteomes" id="UP000244450">
    <property type="component" value="Unassembled WGS sequence"/>
</dbReference>
<evidence type="ECO:0000313" key="2">
    <source>
        <dbReference type="EMBL" id="PUZ21737.1"/>
    </source>
</evidence>
<accession>A0A2T7BBI3</accession>
<keyword evidence="3" id="KW-1185">Reference proteome</keyword>
<dbReference type="AlphaFoldDB" id="A0A2T7BBI3"/>
<sequence length="72" mass="8090">MDWVVDFGKAGSWETGSQGMVLEKPGRETGSKKPGRKKRVKKNRVEKTGSKKPKPENIKIIFNKLINSPSFC</sequence>
<dbReference type="EMBL" id="QCYK01000004">
    <property type="protein sequence ID" value="PUZ21737.1"/>
    <property type="molecule type" value="Genomic_DNA"/>
</dbReference>
<reference evidence="2 3" key="1">
    <citation type="submission" date="2018-04" db="EMBL/GenBank/DDBJ databases">
        <title>Chitinophaga fuyangensis sp. nov., isolated from soil in a chemical factory.</title>
        <authorList>
            <person name="Chen K."/>
        </authorList>
    </citation>
    <scope>NUCLEOTIDE SEQUENCE [LARGE SCALE GENOMIC DNA]</scope>
    <source>
        <strain evidence="2 3">LY-1</strain>
    </source>
</reference>
<organism evidence="2 3">
    <name type="scientific">Chitinophaga parva</name>
    <dbReference type="NCBI Taxonomy" id="2169414"/>
    <lineage>
        <taxon>Bacteria</taxon>
        <taxon>Pseudomonadati</taxon>
        <taxon>Bacteroidota</taxon>
        <taxon>Chitinophagia</taxon>
        <taxon>Chitinophagales</taxon>
        <taxon>Chitinophagaceae</taxon>
        <taxon>Chitinophaga</taxon>
    </lineage>
</organism>
<comment type="caution">
    <text evidence="2">The sequence shown here is derived from an EMBL/GenBank/DDBJ whole genome shotgun (WGS) entry which is preliminary data.</text>
</comment>
<evidence type="ECO:0000313" key="3">
    <source>
        <dbReference type="Proteomes" id="UP000244450"/>
    </source>
</evidence>
<gene>
    <name evidence="2" type="ORF">DCC81_24420</name>
</gene>